<dbReference type="GeneID" id="6012010"/>
<feature type="region of interest" description="Disordered" evidence="1">
    <location>
        <begin position="195"/>
        <end position="303"/>
    </location>
</feature>
<dbReference type="InParanoid" id="A8NQ44"/>
<sequence length="303" mass="33236">MSPKVDDARAFDVVDDLLRVLRYLVRPGGSQLAGPIDLCALTSMVSFRYEFTVFIHVVFVCALVRPFDSGTKGDLSARPRALAHDDRLVLRQYLQRRERWLEAREDFLHDLELRNTELHSELVVRDGIRDTFRNAANAVGSAARGAWNRVASIFRPSTDGRENIITPYPFTELPTYQESQDHQQAVPYSLEVQQGHTSVSGGPAPGTAPNTKPRPGTRSRSAPANSARQVTSPPKGISTPKATKGKRNGSHKQTRKAASRKQAPPSGKKAPGARRGKQAPAGKKAPNAQKRVSSAKFAAAKRK</sequence>
<organism evidence="2 3">
    <name type="scientific">Coprinopsis cinerea (strain Okayama-7 / 130 / ATCC MYA-4618 / FGSC 9003)</name>
    <name type="common">Inky cap fungus</name>
    <name type="synonym">Hormographiella aspergillata</name>
    <dbReference type="NCBI Taxonomy" id="240176"/>
    <lineage>
        <taxon>Eukaryota</taxon>
        <taxon>Fungi</taxon>
        <taxon>Dikarya</taxon>
        <taxon>Basidiomycota</taxon>
        <taxon>Agaricomycotina</taxon>
        <taxon>Agaricomycetes</taxon>
        <taxon>Agaricomycetidae</taxon>
        <taxon>Agaricales</taxon>
        <taxon>Agaricineae</taxon>
        <taxon>Psathyrellaceae</taxon>
        <taxon>Coprinopsis</taxon>
    </lineage>
</organism>
<evidence type="ECO:0000313" key="3">
    <source>
        <dbReference type="Proteomes" id="UP000001861"/>
    </source>
</evidence>
<accession>A8NQ44</accession>
<dbReference type="EMBL" id="AACS02000008">
    <property type="protein sequence ID" value="EAU86446.2"/>
    <property type="molecule type" value="Genomic_DNA"/>
</dbReference>
<dbReference type="KEGG" id="cci:CC1G_05440"/>
<name>A8NQ44_COPC7</name>
<protein>
    <submittedName>
        <fullName evidence="2">Uncharacterized protein</fullName>
    </submittedName>
</protein>
<reference evidence="2 3" key="1">
    <citation type="journal article" date="2010" name="Proc. Natl. Acad. Sci. U.S.A.">
        <title>Insights into evolution of multicellular fungi from the assembled chromosomes of the mushroom Coprinopsis cinerea (Coprinus cinereus).</title>
        <authorList>
            <person name="Stajich J.E."/>
            <person name="Wilke S.K."/>
            <person name="Ahren D."/>
            <person name="Au C.H."/>
            <person name="Birren B.W."/>
            <person name="Borodovsky M."/>
            <person name="Burns C."/>
            <person name="Canback B."/>
            <person name="Casselton L.A."/>
            <person name="Cheng C.K."/>
            <person name="Deng J."/>
            <person name="Dietrich F.S."/>
            <person name="Fargo D.C."/>
            <person name="Farman M.L."/>
            <person name="Gathman A.C."/>
            <person name="Goldberg J."/>
            <person name="Guigo R."/>
            <person name="Hoegger P.J."/>
            <person name="Hooker J.B."/>
            <person name="Huggins A."/>
            <person name="James T.Y."/>
            <person name="Kamada T."/>
            <person name="Kilaru S."/>
            <person name="Kodira C."/>
            <person name="Kues U."/>
            <person name="Kupfer D."/>
            <person name="Kwan H.S."/>
            <person name="Lomsadze A."/>
            <person name="Li W."/>
            <person name="Lilly W.W."/>
            <person name="Ma L.J."/>
            <person name="Mackey A.J."/>
            <person name="Manning G."/>
            <person name="Martin F."/>
            <person name="Muraguchi H."/>
            <person name="Natvig D.O."/>
            <person name="Palmerini H."/>
            <person name="Ramesh M.A."/>
            <person name="Rehmeyer C.J."/>
            <person name="Roe B.A."/>
            <person name="Shenoy N."/>
            <person name="Stanke M."/>
            <person name="Ter-Hovhannisyan V."/>
            <person name="Tunlid A."/>
            <person name="Velagapudi R."/>
            <person name="Vision T.J."/>
            <person name="Zeng Q."/>
            <person name="Zolan M.E."/>
            <person name="Pukkila P.J."/>
        </authorList>
    </citation>
    <scope>NUCLEOTIDE SEQUENCE [LARGE SCALE GENOMIC DNA]</scope>
    <source>
        <strain evidence="3">Okayama-7 / 130 / ATCC MYA-4618 / FGSC 9003</strain>
    </source>
</reference>
<evidence type="ECO:0000256" key="1">
    <source>
        <dbReference type="SAM" id="MobiDB-lite"/>
    </source>
</evidence>
<keyword evidence="3" id="KW-1185">Reference proteome</keyword>
<proteinExistence type="predicted"/>
<feature type="compositionally biased region" description="Basic residues" evidence="1">
    <location>
        <begin position="243"/>
        <end position="259"/>
    </location>
</feature>
<feature type="compositionally biased region" description="Polar residues" evidence="1">
    <location>
        <begin position="218"/>
        <end position="232"/>
    </location>
</feature>
<gene>
    <name evidence="2" type="ORF">CC1G_05440</name>
</gene>
<evidence type="ECO:0000313" key="2">
    <source>
        <dbReference type="EMBL" id="EAU86446.2"/>
    </source>
</evidence>
<comment type="caution">
    <text evidence="2">The sequence shown here is derived from an EMBL/GenBank/DDBJ whole genome shotgun (WGS) entry which is preliminary data.</text>
</comment>
<dbReference type="AlphaFoldDB" id="A8NQ44"/>
<dbReference type="VEuPathDB" id="FungiDB:CC1G_05440"/>
<dbReference type="RefSeq" id="XP_001835478.2">
    <property type="nucleotide sequence ID" value="XM_001835426.2"/>
</dbReference>
<dbReference type="HOGENOM" id="CLU_918327_0_0_1"/>
<dbReference type="Proteomes" id="UP000001861">
    <property type="component" value="Unassembled WGS sequence"/>
</dbReference>